<dbReference type="InterPro" id="IPR040316">
    <property type="entry name" value="INTS5"/>
</dbReference>
<dbReference type="GO" id="GO:0034472">
    <property type="term" value="P:snRNA 3'-end processing"/>
    <property type="evidence" value="ECO:0007669"/>
    <property type="project" value="TreeGrafter"/>
</dbReference>
<name>A0A0D8Y197_DICVI</name>
<dbReference type="Pfam" id="PF14837">
    <property type="entry name" value="INTS5_N"/>
    <property type="match status" value="1"/>
</dbReference>
<dbReference type="Proteomes" id="UP000053766">
    <property type="component" value="Unassembled WGS sequence"/>
</dbReference>
<evidence type="ECO:0000259" key="1">
    <source>
        <dbReference type="Pfam" id="PF14837"/>
    </source>
</evidence>
<dbReference type="EMBL" id="KN716201">
    <property type="protein sequence ID" value="KJH50638.1"/>
    <property type="molecule type" value="Genomic_DNA"/>
</dbReference>
<reference evidence="3" key="2">
    <citation type="journal article" date="2016" name="Sci. Rep.">
        <title>Dictyocaulus viviparus genome, variome and transcriptome elucidate lungworm biology and support future intervention.</title>
        <authorList>
            <person name="McNulty S.N."/>
            <person name="Strube C."/>
            <person name="Rosa B.A."/>
            <person name="Martin J.C."/>
            <person name="Tyagi R."/>
            <person name="Choi Y.J."/>
            <person name="Wang Q."/>
            <person name="Hallsworth Pepin K."/>
            <person name="Zhang X."/>
            <person name="Ozersky P."/>
            <person name="Wilson R.K."/>
            <person name="Sternberg P.W."/>
            <person name="Gasser R.B."/>
            <person name="Mitreva M."/>
        </authorList>
    </citation>
    <scope>NUCLEOTIDE SEQUENCE [LARGE SCALE GENOMIC DNA]</scope>
    <source>
        <strain evidence="3">HannoverDv2000</strain>
    </source>
</reference>
<proteinExistence type="predicted"/>
<dbReference type="PANTHER" id="PTHR31697:SF2">
    <property type="entry name" value="INTEGRATOR COMPLEX SUBUNIT 5"/>
    <property type="match status" value="1"/>
</dbReference>
<dbReference type="OrthoDB" id="69088at2759"/>
<organism evidence="2 3">
    <name type="scientific">Dictyocaulus viviparus</name>
    <name type="common">Bovine lungworm</name>
    <dbReference type="NCBI Taxonomy" id="29172"/>
    <lineage>
        <taxon>Eukaryota</taxon>
        <taxon>Metazoa</taxon>
        <taxon>Ecdysozoa</taxon>
        <taxon>Nematoda</taxon>
        <taxon>Chromadorea</taxon>
        <taxon>Rhabditida</taxon>
        <taxon>Rhabditina</taxon>
        <taxon>Rhabditomorpha</taxon>
        <taxon>Strongyloidea</taxon>
        <taxon>Metastrongylidae</taxon>
        <taxon>Dictyocaulus</taxon>
    </lineage>
</organism>
<feature type="domain" description="Integrator complex subunit 5 N-terminal" evidence="1">
    <location>
        <begin position="100"/>
        <end position="285"/>
    </location>
</feature>
<dbReference type="InterPro" id="IPR029445">
    <property type="entry name" value="INTS5_N"/>
</dbReference>
<dbReference type="STRING" id="29172.A0A0D8Y197"/>
<dbReference type="AlphaFoldDB" id="A0A0D8Y197"/>
<feature type="non-terminal residue" evidence="2">
    <location>
        <position position="551"/>
    </location>
</feature>
<accession>A0A0D8Y197</accession>
<evidence type="ECO:0000313" key="2">
    <source>
        <dbReference type="EMBL" id="KJH50638.1"/>
    </source>
</evidence>
<gene>
    <name evidence="2" type="ORF">DICVIV_03230</name>
</gene>
<reference evidence="2 3" key="1">
    <citation type="submission" date="2013-11" db="EMBL/GenBank/DDBJ databases">
        <title>Draft genome of the bovine lungworm Dictyocaulus viviparus.</title>
        <authorList>
            <person name="Mitreva M."/>
        </authorList>
    </citation>
    <scope>NUCLEOTIDE SEQUENCE [LARGE SCALE GENOMIC DNA]</scope>
    <source>
        <strain evidence="2 3">HannoverDv2000</strain>
    </source>
</reference>
<sequence>MDVESPASPGFESPASPSNESKILGNAVVESELVEEEAVTNDVANVRAVVRSEHQRRAYSSTEWCEKYRKVTAIYEAFNKLTAMGDATSVYRRPIWVALAASDLISPAYDAFYGIPASRNAVLGYIGLLIHENAHQHFSEKENPQYGMDYSSVENAAIALMKMVGDVVSSTFLKQSVIEVLSWCCTISSELSQHNAGRLSVVNLPRGPESLLELFKTVGSIAQLIKLIDTTITVLLEKCPDECMTVLFDASRHGTHFNWIWLHIAITFPGSIVDHLFTVGADQFKTYVEDIKLKEKNQVSAAIIASIHEDYNVKFNSLSDVFNFLTRRSNTELEKVDSLDSNAKDGTFDDLNFVFFFKLVTCSVDTLRFLITQNAEAEFEHQDPGVCRAIRENIVVAVDEIVNLIIRAAHSKPGLSVVEYPSIAEFAVGNKLQFFIDAAISSPPWASCIIRYLHAVSISYGEDKAAEIVCRFIVTCHEAQSLSALCAFLSTIVPYYPNVMYSAYNCLANILKTVDQEKKHVKSSILRVLNNLRILLTWETTADDTLHTKYF</sequence>
<dbReference type="PANTHER" id="PTHR31697">
    <property type="entry name" value="INTEGRATOR COMPLEX SUBUNIT 5"/>
    <property type="match status" value="1"/>
</dbReference>
<dbReference type="GO" id="GO:0032039">
    <property type="term" value="C:integrator complex"/>
    <property type="evidence" value="ECO:0007669"/>
    <property type="project" value="InterPro"/>
</dbReference>
<protein>
    <recommendedName>
        <fullName evidence="1">Integrator complex subunit 5 N-terminal domain-containing protein</fullName>
    </recommendedName>
</protein>
<keyword evidence="3" id="KW-1185">Reference proteome</keyword>
<evidence type="ECO:0000313" key="3">
    <source>
        <dbReference type="Proteomes" id="UP000053766"/>
    </source>
</evidence>